<dbReference type="RefSeq" id="WP_285881925.1">
    <property type="nucleotide sequence ID" value="NZ_JARFYN010000035.1"/>
</dbReference>
<dbReference type="Pfam" id="PF10042">
    <property type="entry name" value="DUF2278"/>
    <property type="match status" value="1"/>
</dbReference>
<keyword evidence="2" id="KW-1185">Reference proteome</keyword>
<dbReference type="EMBL" id="JARFYN010000035">
    <property type="protein sequence ID" value="MDL2408503.1"/>
    <property type="molecule type" value="Genomic_DNA"/>
</dbReference>
<dbReference type="Proteomes" id="UP001172630">
    <property type="component" value="Unassembled WGS sequence"/>
</dbReference>
<name>A0ABT7KMK4_9HYPH</name>
<proteinExistence type="predicted"/>
<comment type="caution">
    <text evidence="1">The sequence shown here is derived from an EMBL/GenBank/DDBJ whole genome shotgun (WGS) entry which is preliminary data.</text>
</comment>
<dbReference type="InterPro" id="IPR019268">
    <property type="entry name" value="DUF2278"/>
</dbReference>
<evidence type="ECO:0000313" key="2">
    <source>
        <dbReference type="Proteomes" id="UP001172630"/>
    </source>
</evidence>
<organism evidence="1 2">
    <name type="scientific">Rhizobium calliandrae</name>
    <dbReference type="NCBI Taxonomy" id="1312182"/>
    <lineage>
        <taxon>Bacteria</taxon>
        <taxon>Pseudomonadati</taxon>
        <taxon>Pseudomonadota</taxon>
        <taxon>Alphaproteobacteria</taxon>
        <taxon>Hyphomicrobiales</taxon>
        <taxon>Rhizobiaceae</taxon>
        <taxon>Rhizobium/Agrobacterium group</taxon>
        <taxon>Rhizobium</taxon>
    </lineage>
</organism>
<reference evidence="1" key="1">
    <citation type="submission" date="2023-06" db="EMBL/GenBank/DDBJ databases">
        <title>Phylogenetic Diversity of Rhizobium strains.</title>
        <authorList>
            <person name="Moura F.T."/>
            <person name="Helene L.C.F."/>
            <person name="Hungria M."/>
        </authorList>
    </citation>
    <scope>NUCLEOTIDE SEQUENCE</scope>
    <source>
        <strain evidence="1">CCGE524</strain>
    </source>
</reference>
<accession>A0ABT7KMK4</accession>
<evidence type="ECO:0000313" key="1">
    <source>
        <dbReference type="EMBL" id="MDL2408503.1"/>
    </source>
</evidence>
<protein>
    <submittedName>
        <fullName evidence="1">DUF2278 family protein</fullName>
    </submittedName>
</protein>
<gene>
    <name evidence="1" type="ORF">PY650_23225</name>
</gene>
<sequence length="221" mass="24657">MTIPYGYAKGTVISAPSLKPTRRDHETQYHLHFSVQVADEVWDVAVNVGTNDSDDLLKYKLVFDYRHPLIQTLQASPAGKNDLTDVNALPALDFVRSDLLGTTGRWRDSAVMDGSDTPEPVASLTRLIEKALSEKFDVYVFGRFYSEGNGIHDAHMNQGSKGRYIHRPNSDQNDHNAVWQDGAVLIDCRQPEWAAYFAAFEQQYLPTDDLGNPTPSSSPIS</sequence>